<comment type="caution">
    <text evidence="3">The sequence shown here is derived from an EMBL/GenBank/DDBJ whole genome shotgun (WGS) entry which is preliminary data.</text>
</comment>
<evidence type="ECO:0000259" key="2">
    <source>
        <dbReference type="PROSITE" id="PS00028"/>
    </source>
</evidence>
<dbReference type="EMBL" id="QGNW01001255">
    <property type="protein sequence ID" value="RVW48384.1"/>
    <property type="molecule type" value="Genomic_DNA"/>
</dbReference>
<evidence type="ECO:0000313" key="3">
    <source>
        <dbReference type="EMBL" id="RVW48384.1"/>
    </source>
</evidence>
<organism evidence="3 4">
    <name type="scientific">Vitis vinifera</name>
    <name type="common">Grape</name>
    <dbReference type="NCBI Taxonomy" id="29760"/>
    <lineage>
        <taxon>Eukaryota</taxon>
        <taxon>Viridiplantae</taxon>
        <taxon>Streptophyta</taxon>
        <taxon>Embryophyta</taxon>
        <taxon>Tracheophyta</taxon>
        <taxon>Spermatophyta</taxon>
        <taxon>Magnoliopsida</taxon>
        <taxon>eudicotyledons</taxon>
        <taxon>Gunneridae</taxon>
        <taxon>Pentapetalae</taxon>
        <taxon>rosids</taxon>
        <taxon>Vitales</taxon>
        <taxon>Vitaceae</taxon>
        <taxon>Viteae</taxon>
        <taxon>Vitis</taxon>
    </lineage>
</organism>
<name>A0A438EKX7_VITVI</name>
<feature type="region of interest" description="Disordered" evidence="1">
    <location>
        <begin position="215"/>
        <end position="234"/>
    </location>
</feature>
<dbReference type="PANTHER" id="PTHR34555:SF1">
    <property type="entry name" value="INTEGRAL MEMBRANE HEMOLYSIN-III-LIKE PROTEIN"/>
    <property type="match status" value="1"/>
</dbReference>
<dbReference type="Proteomes" id="UP000288805">
    <property type="component" value="Unassembled WGS sequence"/>
</dbReference>
<reference evidence="3 4" key="1">
    <citation type="journal article" date="2018" name="PLoS Genet.">
        <title>Population sequencing reveals clonal diversity and ancestral inbreeding in the grapevine cultivar Chardonnay.</title>
        <authorList>
            <person name="Roach M.J."/>
            <person name="Johnson D.L."/>
            <person name="Bohlmann J."/>
            <person name="van Vuuren H.J."/>
            <person name="Jones S.J."/>
            <person name="Pretorius I.S."/>
            <person name="Schmidt S.A."/>
            <person name="Borneman A.R."/>
        </authorList>
    </citation>
    <scope>NUCLEOTIDE SEQUENCE [LARGE SCALE GENOMIC DNA]</scope>
    <source>
        <strain evidence="4">cv. Chardonnay</strain>
        <tissue evidence="3">Leaf</tissue>
    </source>
</reference>
<dbReference type="AlphaFoldDB" id="A0A438EKX7"/>
<feature type="domain" description="C2H2-type" evidence="2">
    <location>
        <begin position="271"/>
        <end position="293"/>
    </location>
</feature>
<accession>A0A438EKX7</accession>
<dbReference type="PROSITE" id="PS00028">
    <property type="entry name" value="ZINC_FINGER_C2H2_1"/>
    <property type="match status" value="1"/>
</dbReference>
<evidence type="ECO:0000313" key="4">
    <source>
        <dbReference type="Proteomes" id="UP000288805"/>
    </source>
</evidence>
<dbReference type="InterPro" id="IPR013087">
    <property type="entry name" value="Znf_C2H2_type"/>
</dbReference>
<evidence type="ECO:0000256" key="1">
    <source>
        <dbReference type="SAM" id="MobiDB-lite"/>
    </source>
</evidence>
<proteinExistence type="predicted"/>
<sequence>MRVESTSDGSRNDGLKIHWTWTGNTENGLPASDKQFLVTVKKTRCRMKIEAGCPHLWEILSLPKERESVINAIEVSGIKRPPSECLVSLPEDHSRRIDATTGHFVGMKSQHWEERNLQLQRLLRKLDQSNQEDYLQMLRSLSSIELSRHAVKLERRSIQLSLEEGKHNMFRLQLSHSVSFSEMYREVRHHDEEQTNLGFVCLPALVVETFGNLDSSQQSGSNYQIQNQNPRKKRSKLIRIDPSVVASSSGIVKAKSGKKADPSAPKITRPCSECGKKFWSWKALFGHMSEDDHEVAACLLMLANGAGPIERISHCMLAYQADGADGLDALGGGCRFECSSWEDEDRSGGHERDGDGEVKENLEEKMMMVLGAQVQYLFEGCSLVVKPWVDTRGFGLDLNLPAPLEDDSYCSHSSNLALDLRLGL</sequence>
<protein>
    <submittedName>
        <fullName evidence="3">Zinc finger protein ZAT3</fullName>
    </submittedName>
</protein>
<dbReference type="PANTHER" id="PTHR34555">
    <property type="entry name" value="INTEGRAL MEMBRANE HEMOLYSIN-III-LIKE PROTEIN"/>
    <property type="match status" value="1"/>
</dbReference>
<feature type="compositionally biased region" description="Polar residues" evidence="1">
    <location>
        <begin position="215"/>
        <end position="229"/>
    </location>
</feature>
<gene>
    <name evidence="3" type="primary">ZAT3_2</name>
    <name evidence="3" type="ORF">CK203_069510</name>
</gene>